<protein>
    <recommendedName>
        <fullName evidence="3">Lipoprotein</fullName>
    </recommendedName>
</protein>
<dbReference type="eggNOG" id="ENOG502Z7TZ">
    <property type="taxonomic scope" value="Bacteria"/>
</dbReference>
<dbReference type="RefSeq" id="WP_052342930.1">
    <property type="nucleotide sequence ID" value="NZ_BAMD01000093.1"/>
</dbReference>
<reference evidence="1 2" key="1">
    <citation type="journal article" date="2014" name="Genome Announc.">
        <title>Draft Genome Sequence of Cytophaga fermentans JCM 21142T, a Facultative Anaerobe Isolated from Marine Mud.</title>
        <authorList>
            <person name="Starns D."/>
            <person name="Oshima K."/>
            <person name="Suda W."/>
            <person name="Iino T."/>
            <person name="Yuki M."/>
            <person name="Inoue J."/>
            <person name="Kitamura K."/>
            <person name="Iida T."/>
            <person name="Darby A."/>
            <person name="Hattori M."/>
            <person name="Ohkuma M."/>
        </authorList>
    </citation>
    <scope>NUCLEOTIDE SEQUENCE [LARGE SCALE GENOMIC DNA]</scope>
    <source>
        <strain evidence="1 2">JCM 21142</strain>
    </source>
</reference>
<comment type="caution">
    <text evidence="1">The sequence shown here is derived from an EMBL/GenBank/DDBJ whole genome shotgun (WGS) entry which is preliminary data.</text>
</comment>
<sequence>MLKISKVSVLIFSLVLSVSCSKEILKGTYCYDLNFLKQYQEVVVLSENNEKSQLIVLSKLQGRVTTSTAKGLEGNSYGWMHYDLIASGKFEEHYNPLGGEDRFGIEPEGGQFSIFFKKGTDFTFENLYTPKEIDTEPFHIVNQSKQEISFNKKMNLVNYQGFQFDIENQA</sequence>
<dbReference type="PROSITE" id="PS51257">
    <property type="entry name" value="PROKAR_LIPOPROTEIN"/>
    <property type="match status" value="1"/>
</dbReference>
<dbReference type="InterPro" id="IPR046713">
    <property type="entry name" value="DUF6786"/>
</dbReference>
<proteinExistence type="predicted"/>
<gene>
    <name evidence="1" type="ORF">JCM21142_104261</name>
</gene>
<dbReference type="Proteomes" id="UP000019402">
    <property type="component" value="Unassembled WGS sequence"/>
</dbReference>
<dbReference type="Pfam" id="PF20583">
    <property type="entry name" value="DUF6786"/>
    <property type="match status" value="1"/>
</dbReference>
<dbReference type="OrthoDB" id="1113889at2"/>
<dbReference type="AlphaFoldDB" id="W7YDG4"/>
<organism evidence="1 2">
    <name type="scientific">Saccharicrinis fermentans DSM 9555 = JCM 21142</name>
    <dbReference type="NCBI Taxonomy" id="869213"/>
    <lineage>
        <taxon>Bacteria</taxon>
        <taxon>Pseudomonadati</taxon>
        <taxon>Bacteroidota</taxon>
        <taxon>Bacteroidia</taxon>
        <taxon>Marinilabiliales</taxon>
        <taxon>Marinilabiliaceae</taxon>
        <taxon>Saccharicrinis</taxon>
    </lineage>
</organism>
<evidence type="ECO:0000313" key="1">
    <source>
        <dbReference type="EMBL" id="GAF05523.1"/>
    </source>
</evidence>
<name>W7YDG4_9BACT</name>
<accession>W7YDG4</accession>
<keyword evidence="2" id="KW-1185">Reference proteome</keyword>
<dbReference type="EMBL" id="BAMD01000093">
    <property type="protein sequence ID" value="GAF05523.1"/>
    <property type="molecule type" value="Genomic_DNA"/>
</dbReference>
<evidence type="ECO:0008006" key="3">
    <source>
        <dbReference type="Google" id="ProtNLM"/>
    </source>
</evidence>
<evidence type="ECO:0000313" key="2">
    <source>
        <dbReference type="Proteomes" id="UP000019402"/>
    </source>
</evidence>
<dbReference type="STRING" id="869213.GCA_000517085_00374"/>